<evidence type="ECO:0000256" key="8">
    <source>
        <dbReference type="SAM" id="Phobius"/>
    </source>
</evidence>
<feature type="transmembrane region" description="Helical" evidence="8">
    <location>
        <begin position="196"/>
        <end position="216"/>
    </location>
</feature>
<dbReference type="InterPro" id="IPR011701">
    <property type="entry name" value="MFS"/>
</dbReference>
<evidence type="ECO:0000256" key="1">
    <source>
        <dbReference type="ARBA" id="ARBA00004141"/>
    </source>
</evidence>
<keyword evidence="5 8" id="KW-1133">Transmembrane helix</keyword>
<evidence type="ECO:0000256" key="3">
    <source>
        <dbReference type="ARBA" id="ARBA00022448"/>
    </source>
</evidence>
<dbReference type="Pfam" id="PF07690">
    <property type="entry name" value="MFS_1"/>
    <property type="match status" value="1"/>
</dbReference>
<evidence type="ECO:0000256" key="7">
    <source>
        <dbReference type="ARBA" id="ARBA00023136"/>
    </source>
</evidence>
<keyword evidence="4 8" id="KW-0812">Transmembrane</keyword>
<evidence type="ECO:0000256" key="5">
    <source>
        <dbReference type="ARBA" id="ARBA00022989"/>
    </source>
</evidence>
<feature type="transmembrane region" description="Helical" evidence="8">
    <location>
        <begin position="279"/>
        <end position="304"/>
    </location>
</feature>
<dbReference type="OrthoDB" id="2241241at2759"/>
<evidence type="ECO:0000256" key="4">
    <source>
        <dbReference type="ARBA" id="ARBA00022692"/>
    </source>
</evidence>
<feature type="transmembrane region" description="Helical" evidence="8">
    <location>
        <begin position="450"/>
        <end position="471"/>
    </location>
</feature>
<evidence type="ECO:0000256" key="6">
    <source>
        <dbReference type="ARBA" id="ARBA00023065"/>
    </source>
</evidence>
<name>A0A061AHN2_RHOTO</name>
<dbReference type="FunFam" id="1.20.1250.20:FF:000197">
    <property type="entry name" value="Siderophore iron transporter 1"/>
    <property type="match status" value="1"/>
</dbReference>
<feature type="transmembrane region" description="Helical" evidence="8">
    <location>
        <begin position="164"/>
        <end position="184"/>
    </location>
</feature>
<dbReference type="PANTHER" id="PTHR23501:SF58">
    <property type="entry name" value="LOW AFFINITY HEME TRANSPORTER STR3"/>
    <property type="match status" value="1"/>
</dbReference>
<protein>
    <submittedName>
        <fullName evidence="10">RHTO0S02e10220g1_1</fullName>
    </submittedName>
</protein>
<evidence type="ECO:0000313" key="10">
    <source>
        <dbReference type="EMBL" id="CDR37052.1"/>
    </source>
</evidence>
<accession>A0A061AHN2</accession>
<keyword evidence="3" id="KW-0813">Transport</keyword>
<feature type="transmembrane region" description="Helical" evidence="8">
    <location>
        <begin position="103"/>
        <end position="123"/>
    </location>
</feature>
<feature type="transmembrane region" description="Helical" evidence="8">
    <location>
        <begin position="393"/>
        <end position="414"/>
    </location>
</feature>
<dbReference type="Gene3D" id="1.20.1250.20">
    <property type="entry name" value="MFS general substrate transporter like domains"/>
    <property type="match status" value="2"/>
</dbReference>
<feature type="transmembrane region" description="Helical" evidence="8">
    <location>
        <begin position="222"/>
        <end position="245"/>
    </location>
</feature>
<evidence type="ECO:0000256" key="2">
    <source>
        <dbReference type="ARBA" id="ARBA00008335"/>
    </source>
</evidence>
<dbReference type="GO" id="GO:0005886">
    <property type="term" value="C:plasma membrane"/>
    <property type="evidence" value="ECO:0007669"/>
    <property type="project" value="TreeGrafter"/>
</dbReference>
<organism evidence="10">
    <name type="scientific">Rhodotorula toruloides</name>
    <name type="common">Yeast</name>
    <name type="synonym">Rhodosporidium toruloides</name>
    <dbReference type="NCBI Taxonomy" id="5286"/>
    <lineage>
        <taxon>Eukaryota</taxon>
        <taxon>Fungi</taxon>
        <taxon>Dikarya</taxon>
        <taxon>Basidiomycota</taxon>
        <taxon>Pucciniomycotina</taxon>
        <taxon>Microbotryomycetes</taxon>
        <taxon>Sporidiobolales</taxon>
        <taxon>Sporidiobolaceae</taxon>
        <taxon>Rhodotorula</taxon>
    </lineage>
</organism>
<dbReference type="PANTHER" id="PTHR23501">
    <property type="entry name" value="MAJOR FACILITATOR SUPERFAMILY"/>
    <property type="match status" value="1"/>
</dbReference>
<dbReference type="PROSITE" id="PS50850">
    <property type="entry name" value="MFS"/>
    <property type="match status" value="1"/>
</dbReference>
<feature type="transmembrane region" description="Helical" evidence="8">
    <location>
        <begin position="65"/>
        <end position="83"/>
    </location>
</feature>
<gene>
    <name evidence="10" type="ORF">RHTO0S_02e10220g</name>
</gene>
<dbReference type="InterPro" id="IPR020846">
    <property type="entry name" value="MFS_dom"/>
</dbReference>
<dbReference type="GO" id="GO:0022857">
    <property type="term" value="F:transmembrane transporter activity"/>
    <property type="evidence" value="ECO:0007669"/>
    <property type="project" value="InterPro"/>
</dbReference>
<feature type="transmembrane region" description="Helical" evidence="8">
    <location>
        <begin position="135"/>
        <end position="152"/>
    </location>
</feature>
<dbReference type="InterPro" id="IPR036259">
    <property type="entry name" value="MFS_trans_sf"/>
</dbReference>
<sequence length="607" mass="65066">MDLSAALPVVEQQRRLSDASDDAKSLADVEKQLEPPAEAAATTAKDPGVARIEALYKVFGKRGTISIGVLYASMLLMACGTAVDSSTTYTYYAIATSSYSAHSLIGAIDVACAIIASVSRPFLAKIADHVSRPHAYLFALTFYVLGYVLIAASKNIDTLAVGKVLYQVGYTGLDLVSTVIIADISPLEWRGFFQGVYALPWVIFAFVSGFITEGLGVGGWRWGYGMFCIITPACVTPALIVLFWADTQAKKQGQLGIGASDYSVRLHLGGGKHLPLWRLALNALAIIDAVGLVLLDFGFSLVLLPLTLYAGAEGGFANASMIAMLVVGVLLLIAFTIWEAKFTAHPLMPRRIWNRTFICCVVIDVVYYLSAYLRDTYFASWVYVIKDWSLRDYTYFTNIPTVGLCTFGVVAGILFRLTRSYKWTQVFGLCVRTLGLGLTVNAASSDAKLVMTQILVSMGGAFSVVGSQVASQASVPHADVATAISLLSMLTTLGGAVGSAIAAAVWTSTMPKNLAKKLPQLSSEEIATIFGSITSARDQPAEIREGVISAYNLTTEHLFIPALAVSFVGVIAGLCAQNYRLGDTQNAVEATKVFVGKDEEKDEKEAV</sequence>
<keyword evidence="7 8" id="KW-0472">Membrane</keyword>
<comment type="similarity">
    <text evidence="2">Belongs to the major facilitator superfamily.</text>
</comment>
<feature type="transmembrane region" description="Helical" evidence="8">
    <location>
        <begin position="483"/>
        <end position="506"/>
    </location>
</feature>
<evidence type="ECO:0000259" key="9">
    <source>
        <dbReference type="PROSITE" id="PS50850"/>
    </source>
</evidence>
<feature type="transmembrane region" description="Helical" evidence="8">
    <location>
        <begin position="558"/>
        <end position="576"/>
    </location>
</feature>
<keyword evidence="6" id="KW-0406">Ion transport</keyword>
<dbReference type="SUPFAM" id="SSF103473">
    <property type="entry name" value="MFS general substrate transporter"/>
    <property type="match status" value="1"/>
</dbReference>
<feature type="transmembrane region" description="Helical" evidence="8">
    <location>
        <begin position="352"/>
        <end position="373"/>
    </location>
</feature>
<dbReference type="EMBL" id="LK052937">
    <property type="protein sequence ID" value="CDR37052.1"/>
    <property type="molecule type" value="Genomic_DNA"/>
</dbReference>
<dbReference type="AlphaFoldDB" id="A0A061AHN2"/>
<proteinExistence type="inferred from homology"/>
<reference evidence="10" key="1">
    <citation type="journal article" date="2014" name="Genome Announc.">
        <title>Draft genome sequence of Rhodosporidium toruloides CECT1137, an oleaginous yeast of biotechnological interest.</title>
        <authorList>
            <person name="Morin N."/>
            <person name="Calcas X."/>
            <person name="Devillers H."/>
            <person name="Durrens P."/>
            <person name="Sherman D.J."/>
            <person name="Nicaud J.-M."/>
            <person name="Neuveglise C."/>
        </authorList>
    </citation>
    <scope>NUCLEOTIDE SEQUENCE</scope>
    <source>
        <strain evidence="10">CECT1137</strain>
    </source>
</reference>
<feature type="transmembrane region" description="Helical" evidence="8">
    <location>
        <begin position="316"/>
        <end position="340"/>
    </location>
</feature>
<dbReference type="GO" id="GO:0006811">
    <property type="term" value="P:monoatomic ion transport"/>
    <property type="evidence" value="ECO:0007669"/>
    <property type="project" value="UniProtKB-KW"/>
</dbReference>
<feature type="domain" description="Major facilitator superfamily (MFS) profile" evidence="9">
    <location>
        <begin position="66"/>
        <end position="581"/>
    </location>
</feature>
<comment type="subcellular location">
    <subcellularLocation>
        <location evidence="1">Membrane</location>
        <topology evidence="1">Multi-pass membrane protein</topology>
    </subcellularLocation>
</comment>